<protein>
    <recommendedName>
        <fullName evidence="4">Transmembrane protein</fullName>
    </recommendedName>
</protein>
<feature type="transmembrane region" description="Helical" evidence="1">
    <location>
        <begin position="7"/>
        <end position="26"/>
    </location>
</feature>
<evidence type="ECO:0000313" key="3">
    <source>
        <dbReference type="Proteomes" id="UP000007038"/>
    </source>
</evidence>
<feature type="transmembrane region" description="Helical" evidence="1">
    <location>
        <begin position="88"/>
        <end position="109"/>
    </location>
</feature>
<dbReference type="AlphaFoldDB" id="E4UBB4"/>
<gene>
    <name evidence="2" type="ordered locus">CKC_04220</name>
</gene>
<dbReference type="HOGENOM" id="CLU_1764665_0_0_5"/>
<organism evidence="2 3">
    <name type="scientific">Liberibacter solanacearum (strain CLso-ZC1)</name>
    <dbReference type="NCBI Taxonomy" id="658172"/>
    <lineage>
        <taxon>Bacteria</taxon>
        <taxon>Pseudomonadati</taxon>
        <taxon>Pseudomonadota</taxon>
        <taxon>Alphaproteobacteria</taxon>
        <taxon>Hyphomicrobiales</taxon>
        <taxon>Rhizobiaceae</taxon>
        <taxon>Liberibacter</taxon>
    </lineage>
</organism>
<name>E4UBB4_LIBSC</name>
<keyword evidence="1" id="KW-0812">Transmembrane</keyword>
<reference evidence="2 3" key="3">
    <citation type="journal article" date="2011" name="PLoS ONE">
        <title>The Complete Genome Sequence of 'Candidatus Liberibacter solanacearum', the Bacterium Associated with Potato Zebra Chip Disease.</title>
        <authorList>
            <person name="Lin H."/>
            <person name="Lou B."/>
            <person name="Glynn J.M."/>
            <person name="Doddapaneni H."/>
            <person name="Civerolo E.L."/>
            <person name="Chen C."/>
            <person name="Duan Y."/>
            <person name="Zhou L."/>
            <person name="Vahling C.M."/>
        </authorList>
    </citation>
    <scope>NUCLEOTIDE SEQUENCE [LARGE SCALE GENOMIC DNA]</scope>
    <source>
        <strain evidence="2 3">CLso-ZC1</strain>
    </source>
</reference>
<evidence type="ECO:0008006" key="4">
    <source>
        <dbReference type="Google" id="ProtNLM"/>
    </source>
</evidence>
<sequence>MQKLVSKIDYIIISFITWIIAWIIPLTYTQSSRRYRYNLINNYDDYIFFGMLLIPFCLLSSYCSYRILTHPKFKQYIQEHWNKAKEPIFILLFCLFLIWIIPHTGKTAYALYRSIPCENPFALFTNLPVLFLETTFLSTLYMQLYKIFRNKG</sequence>
<keyword evidence="1" id="KW-0472">Membrane</keyword>
<feature type="transmembrane region" description="Helical" evidence="1">
    <location>
        <begin position="121"/>
        <end position="142"/>
    </location>
</feature>
<reference evidence="3" key="1">
    <citation type="submission" date="2010-11" db="EMBL/GenBank/DDBJ databases">
        <title>Complete genome sequence of Candidatus Liberibacter solanacearum CLso-ZC1.</title>
        <authorList>
            <person name="Lin H."/>
            <person name="Doddapaneni H.V."/>
            <person name="Lou B."/>
            <person name="Civerolo E.L."/>
            <person name="Chen C."/>
            <person name="Duan Y."/>
            <person name="Zhou L."/>
            <person name="Glynn J."/>
        </authorList>
    </citation>
    <scope>NUCLEOTIDE SEQUENCE [LARGE SCALE GENOMIC DNA]</scope>
    <source>
        <strain evidence="3">CLso-ZC1</strain>
    </source>
</reference>
<accession>E4UBB4</accession>
<evidence type="ECO:0000256" key="1">
    <source>
        <dbReference type="SAM" id="Phobius"/>
    </source>
</evidence>
<feature type="transmembrane region" description="Helical" evidence="1">
    <location>
        <begin position="46"/>
        <end position="68"/>
    </location>
</feature>
<reference key="2">
    <citation type="submission" date="2010-11" db="EMBL/GenBank/DDBJ databases">
        <authorList>
            <person name="Lin H."/>
            <person name="Doddapaneni H.V."/>
            <person name="Lou B."/>
            <person name="Civerolo E.L."/>
            <person name="Chen C."/>
            <person name="Duan Y."/>
            <person name="Zhou L."/>
            <person name="Glynn J."/>
        </authorList>
    </citation>
    <scope>NUCLEOTIDE SEQUENCE</scope>
    <source>
        <strain>CLso-ZC1</strain>
    </source>
</reference>
<evidence type="ECO:0000313" key="2">
    <source>
        <dbReference type="EMBL" id="ADR52593.1"/>
    </source>
</evidence>
<dbReference type="Proteomes" id="UP000007038">
    <property type="component" value="Chromosome"/>
</dbReference>
<proteinExistence type="predicted"/>
<dbReference type="KEGG" id="lso:CKC_04220"/>
<dbReference type="EMBL" id="CP002371">
    <property type="protein sequence ID" value="ADR52593.1"/>
    <property type="molecule type" value="Genomic_DNA"/>
</dbReference>
<keyword evidence="1" id="KW-1133">Transmembrane helix</keyword>